<dbReference type="RefSeq" id="WP_070964463.1">
    <property type="nucleotide sequence ID" value="NZ_CP017603.1"/>
</dbReference>
<keyword evidence="4" id="KW-1185">Reference proteome</keyword>
<dbReference type="EMBL" id="CP017603">
    <property type="protein sequence ID" value="AOY75168.1"/>
    <property type="molecule type" value="Genomic_DNA"/>
</dbReference>
<sequence length="361" mass="40490">MRIIDLVKATEDHALAIPLFNDQGKILLSKGVKLKPFLVSKLLEMGYTRVYISDEYSEVEIEDIIKPHVRQKAIGHIRKLASIAKEDNGSKEKQEAFNTDLTMAKATISTIVEEIFSKKDIVIDLLDLKTVEGYVYEHSINVMIHSLVLGSSLGLTMLDLEKLALAAALHDIGLMFVPDSILKKQGPLTPDEMQQVKAHTTKGYEFLKTKTDLSPIIRIASLQHHKRYNDTGYPDLVSYEETHLFSKIIGVADTFDAMTSDRPYRKALPVAEVLEYIMGSGGTLFHPTITKAFILHINPYPINTLVKLNDGSIGVVIKVNGRFYSRPVIRLVMDQHQKKISKTVDLLENHTLVIQNTVSTI</sequence>
<dbReference type="Pfam" id="PF13487">
    <property type="entry name" value="HD_5"/>
    <property type="match status" value="1"/>
</dbReference>
<dbReference type="PANTHER" id="PTHR43155:SF2">
    <property type="entry name" value="CYCLIC DI-GMP PHOSPHODIESTERASE PA4108"/>
    <property type="match status" value="1"/>
</dbReference>
<evidence type="ECO:0000259" key="1">
    <source>
        <dbReference type="PROSITE" id="PS51832"/>
    </source>
</evidence>
<reference evidence="3 5" key="2">
    <citation type="submission" date="2017-03" db="EMBL/GenBank/DDBJ databases">
        <title>Complete sequence of Clostridium formicaceticum DSM 92.</title>
        <authorList>
            <person name="Poehlein A."/>
            <person name="Karl M."/>
            <person name="Bengelsdorf F.R."/>
            <person name="Duerre P."/>
            <person name="Daniel R."/>
        </authorList>
    </citation>
    <scope>NUCLEOTIDE SEQUENCE [LARGE SCALE GENOMIC DNA]</scope>
    <source>
        <strain evidence="3 5">DSM 92</strain>
    </source>
</reference>
<dbReference type="SUPFAM" id="SSF109604">
    <property type="entry name" value="HD-domain/PDEase-like"/>
    <property type="match status" value="1"/>
</dbReference>
<organism evidence="3 5">
    <name type="scientific">Clostridium formicaceticum</name>
    <dbReference type="NCBI Taxonomy" id="1497"/>
    <lineage>
        <taxon>Bacteria</taxon>
        <taxon>Bacillati</taxon>
        <taxon>Bacillota</taxon>
        <taxon>Clostridia</taxon>
        <taxon>Eubacteriales</taxon>
        <taxon>Clostridiaceae</taxon>
        <taxon>Clostridium</taxon>
    </lineage>
</organism>
<dbReference type="InterPro" id="IPR037522">
    <property type="entry name" value="HD_GYP_dom"/>
</dbReference>
<reference evidence="2 4" key="1">
    <citation type="submission" date="2016-10" db="EMBL/GenBank/DDBJ databases">
        <title>Complete Genome Sequence of Acetogen Clostridium formicoaceticum ATCC 27076.</title>
        <authorList>
            <person name="Bao T."/>
            <person name="Cheng C."/>
            <person name="Zhao J."/>
            <person name="Yang S.-T."/>
            <person name="Wang J."/>
            <person name="Wang M."/>
        </authorList>
    </citation>
    <scope>NUCLEOTIDE SEQUENCE [LARGE SCALE GENOMIC DNA]</scope>
    <source>
        <strain evidence="2 4">ATCC 27076</strain>
    </source>
</reference>
<name>A0AAC9WIB8_9CLOT</name>
<dbReference type="PANTHER" id="PTHR43155">
    <property type="entry name" value="CYCLIC DI-GMP PHOSPHODIESTERASE PA4108-RELATED"/>
    <property type="match status" value="1"/>
</dbReference>
<dbReference type="Proteomes" id="UP000192478">
    <property type="component" value="Chromosome"/>
</dbReference>
<dbReference type="CDD" id="cd00077">
    <property type="entry name" value="HDc"/>
    <property type="match status" value="1"/>
</dbReference>
<protein>
    <submittedName>
        <fullName evidence="3">Cyclic di-GMP phosphodiesterase response regulator RpfG</fullName>
        <ecNumber evidence="3">3.1.4.52</ecNumber>
    </submittedName>
</protein>
<evidence type="ECO:0000313" key="4">
    <source>
        <dbReference type="Proteomes" id="UP000177894"/>
    </source>
</evidence>
<evidence type="ECO:0000313" key="2">
    <source>
        <dbReference type="EMBL" id="AOY75168.1"/>
    </source>
</evidence>
<dbReference type="Gene3D" id="1.10.3210.10">
    <property type="entry name" value="Hypothetical protein af1432"/>
    <property type="match status" value="1"/>
</dbReference>
<dbReference type="AlphaFoldDB" id="A0AAC9WIB8"/>
<dbReference type="EMBL" id="CP020559">
    <property type="protein sequence ID" value="ARE89594.1"/>
    <property type="molecule type" value="Genomic_DNA"/>
</dbReference>
<accession>A0AAC9WIB8</accession>
<dbReference type="PROSITE" id="PS51832">
    <property type="entry name" value="HD_GYP"/>
    <property type="match status" value="1"/>
</dbReference>
<dbReference type="GO" id="GO:0071111">
    <property type="term" value="F:cyclic-guanylate-specific phosphodiesterase activity"/>
    <property type="evidence" value="ECO:0007669"/>
    <property type="project" value="UniProtKB-EC"/>
</dbReference>
<feature type="domain" description="HD-GYP" evidence="1">
    <location>
        <begin position="113"/>
        <end position="309"/>
    </location>
</feature>
<proteinExistence type="predicted"/>
<dbReference type="SMART" id="SM00471">
    <property type="entry name" value="HDc"/>
    <property type="match status" value="1"/>
</dbReference>
<keyword evidence="3" id="KW-0378">Hydrolase</keyword>
<dbReference type="InterPro" id="IPR003607">
    <property type="entry name" value="HD/PDEase_dom"/>
</dbReference>
<dbReference type="KEGG" id="cfm:BJL90_04170"/>
<gene>
    <name evidence="3" type="primary">rpfG_6</name>
    <name evidence="2" type="ORF">BJL90_04170</name>
    <name evidence="3" type="ORF">CLFO_40750</name>
</gene>
<dbReference type="EC" id="3.1.4.52" evidence="3"/>
<dbReference type="Proteomes" id="UP000177894">
    <property type="component" value="Chromosome"/>
</dbReference>
<evidence type="ECO:0000313" key="3">
    <source>
        <dbReference type="EMBL" id="ARE89594.1"/>
    </source>
</evidence>
<evidence type="ECO:0000313" key="5">
    <source>
        <dbReference type="Proteomes" id="UP000192478"/>
    </source>
</evidence>